<evidence type="ECO:0000313" key="1">
    <source>
        <dbReference type="EMBL" id="KAI3789126.1"/>
    </source>
</evidence>
<reference evidence="1 2" key="2">
    <citation type="journal article" date="2022" name="Mol. Ecol. Resour.">
        <title>The genomes of chicory, endive, great burdock and yacon provide insights into Asteraceae paleo-polyploidization history and plant inulin production.</title>
        <authorList>
            <person name="Fan W."/>
            <person name="Wang S."/>
            <person name="Wang H."/>
            <person name="Wang A."/>
            <person name="Jiang F."/>
            <person name="Liu H."/>
            <person name="Zhao H."/>
            <person name="Xu D."/>
            <person name="Zhang Y."/>
        </authorList>
    </citation>
    <scope>NUCLEOTIDE SEQUENCE [LARGE SCALE GENOMIC DNA]</scope>
    <source>
        <strain evidence="2">cv. Punajuju</strain>
        <tissue evidence="1">Leaves</tissue>
    </source>
</reference>
<accession>A0ACB9H0V6</accession>
<name>A0ACB9H0V6_CICIN</name>
<comment type="caution">
    <text evidence="1">The sequence shown here is derived from an EMBL/GenBank/DDBJ whole genome shotgun (WGS) entry which is preliminary data.</text>
</comment>
<reference evidence="2" key="1">
    <citation type="journal article" date="2022" name="Mol. Ecol. Resour.">
        <title>The genomes of chicory, endive, great burdock and yacon provide insights into Asteraceae palaeo-polyploidization history and plant inulin production.</title>
        <authorList>
            <person name="Fan W."/>
            <person name="Wang S."/>
            <person name="Wang H."/>
            <person name="Wang A."/>
            <person name="Jiang F."/>
            <person name="Liu H."/>
            <person name="Zhao H."/>
            <person name="Xu D."/>
            <person name="Zhang Y."/>
        </authorList>
    </citation>
    <scope>NUCLEOTIDE SEQUENCE [LARGE SCALE GENOMIC DNA]</scope>
    <source>
        <strain evidence="2">cv. Punajuju</strain>
    </source>
</reference>
<dbReference type="EMBL" id="CM042009">
    <property type="protein sequence ID" value="KAI3789126.1"/>
    <property type="molecule type" value="Genomic_DNA"/>
</dbReference>
<proteinExistence type="predicted"/>
<evidence type="ECO:0000313" key="2">
    <source>
        <dbReference type="Proteomes" id="UP001055811"/>
    </source>
</evidence>
<keyword evidence="2" id="KW-1185">Reference proteome</keyword>
<gene>
    <name evidence="1" type="ORF">L2E82_01914</name>
</gene>
<dbReference type="Proteomes" id="UP001055811">
    <property type="component" value="Linkage Group LG01"/>
</dbReference>
<sequence length="108" mass="12528">MGTKVSHFNCHDDYFHNPYLPLYSENQSSWDFCICPYKCYGLMKSTARYPKENNFKFGTIQEGKFTNHMRFKKQNAGLNKGSRNTSAFQSPIGRLLVGIDWVNAVFRS</sequence>
<organism evidence="1 2">
    <name type="scientific">Cichorium intybus</name>
    <name type="common">Chicory</name>
    <dbReference type="NCBI Taxonomy" id="13427"/>
    <lineage>
        <taxon>Eukaryota</taxon>
        <taxon>Viridiplantae</taxon>
        <taxon>Streptophyta</taxon>
        <taxon>Embryophyta</taxon>
        <taxon>Tracheophyta</taxon>
        <taxon>Spermatophyta</taxon>
        <taxon>Magnoliopsida</taxon>
        <taxon>eudicotyledons</taxon>
        <taxon>Gunneridae</taxon>
        <taxon>Pentapetalae</taxon>
        <taxon>asterids</taxon>
        <taxon>campanulids</taxon>
        <taxon>Asterales</taxon>
        <taxon>Asteraceae</taxon>
        <taxon>Cichorioideae</taxon>
        <taxon>Cichorieae</taxon>
        <taxon>Cichoriinae</taxon>
        <taxon>Cichorium</taxon>
    </lineage>
</organism>
<protein>
    <submittedName>
        <fullName evidence="1">Uncharacterized protein</fullName>
    </submittedName>
</protein>